<proteinExistence type="inferred from homology"/>
<evidence type="ECO:0000256" key="2">
    <source>
        <dbReference type="ARBA" id="ARBA00022475"/>
    </source>
</evidence>
<evidence type="ECO:0000256" key="3">
    <source>
        <dbReference type="ARBA" id="ARBA00022692"/>
    </source>
</evidence>
<dbReference type="Pfam" id="PF02687">
    <property type="entry name" value="FtsX"/>
    <property type="match status" value="1"/>
</dbReference>
<organism evidence="12 13">
    <name type="scientific">Anaerobacillus alkalidiazotrophicus</name>
    <dbReference type="NCBI Taxonomy" id="472963"/>
    <lineage>
        <taxon>Bacteria</taxon>
        <taxon>Bacillati</taxon>
        <taxon>Bacillota</taxon>
        <taxon>Bacilli</taxon>
        <taxon>Bacillales</taxon>
        <taxon>Bacillaceae</taxon>
        <taxon>Anaerobacillus</taxon>
    </lineage>
</organism>
<keyword evidence="7 9" id="KW-0472">Membrane</keyword>
<dbReference type="STRING" id="472963.BKP45_10640"/>
<feature type="transmembrane region" description="Helical" evidence="9">
    <location>
        <begin position="553"/>
        <end position="579"/>
    </location>
</feature>
<dbReference type="GO" id="GO:0022857">
    <property type="term" value="F:transmembrane transporter activity"/>
    <property type="evidence" value="ECO:0007669"/>
    <property type="project" value="TreeGrafter"/>
</dbReference>
<dbReference type="AlphaFoldDB" id="A0A1S2M4V4"/>
<evidence type="ECO:0000256" key="6">
    <source>
        <dbReference type="ARBA" id="ARBA00022989"/>
    </source>
</evidence>
<dbReference type="PROSITE" id="PS50893">
    <property type="entry name" value="ABC_TRANSPORTER_2"/>
    <property type="match status" value="1"/>
</dbReference>
<comment type="subcellular location">
    <subcellularLocation>
        <location evidence="1">Cell inner membrane</location>
        <topology evidence="1">Multi-pass membrane protein</topology>
    </subcellularLocation>
</comment>
<accession>A0A1S2M4V4</accession>
<evidence type="ECO:0000313" key="11">
    <source>
        <dbReference type="EMBL" id="OIJ18051.1"/>
    </source>
</evidence>
<evidence type="ECO:0000313" key="12">
    <source>
        <dbReference type="EMBL" id="OIJ19530.1"/>
    </source>
</evidence>
<dbReference type="Gene3D" id="3.40.50.300">
    <property type="entry name" value="P-loop containing nucleotide triphosphate hydrolases"/>
    <property type="match status" value="1"/>
</dbReference>
<dbReference type="EMBL" id="MLQS01000030">
    <property type="protein sequence ID" value="OIJ18051.1"/>
    <property type="molecule type" value="Genomic_DNA"/>
</dbReference>
<evidence type="ECO:0000256" key="8">
    <source>
        <dbReference type="ARBA" id="ARBA00038388"/>
    </source>
</evidence>
<dbReference type="Proteomes" id="UP000180057">
    <property type="component" value="Unassembled WGS sequence"/>
</dbReference>
<dbReference type="Pfam" id="PF00005">
    <property type="entry name" value="ABC_tran"/>
    <property type="match status" value="1"/>
</dbReference>
<dbReference type="SUPFAM" id="SSF52540">
    <property type="entry name" value="P-loop containing nucleoside triphosphate hydrolases"/>
    <property type="match status" value="1"/>
</dbReference>
<reference evidence="12 13" key="1">
    <citation type="submission" date="2016-10" db="EMBL/GenBank/DDBJ databases">
        <title>Draft genome sequences of four alkaliphilic bacteria belonging to the Anaerobacillus genus.</title>
        <authorList>
            <person name="Bassil N.M."/>
            <person name="Lloyd J.R."/>
        </authorList>
    </citation>
    <scope>NUCLEOTIDE SEQUENCE [LARGE SCALE GENOMIC DNA]</scope>
    <source>
        <strain evidence="12 13">DSM 22531</strain>
    </source>
</reference>
<dbReference type="InterPro" id="IPR003838">
    <property type="entry name" value="ABC3_permease_C"/>
</dbReference>
<keyword evidence="6 9" id="KW-1133">Transmembrane helix</keyword>
<evidence type="ECO:0000256" key="5">
    <source>
        <dbReference type="ARBA" id="ARBA00022840"/>
    </source>
</evidence>
<evidence type="ECO:0000256" key="1">
    <source>
        <dbReference type="ARBA" id="ARBA00004429"/>
    </source>
</evidence>
<dbReference type="Pfam" id="PF12704">
    <property type="entry name" value="MacB_PCD"/>
    <property type="match status" value="1"/>
</dbReference>
<evidence type="ECO:0000313" key="13">
    <source>
        <dbReference type="Proteomes" id="UP000180057"/>
    </source>
</evidence>
<keyword evidence="13" id="KW-1185">Reference proteome</keyword>
<evidence type="ECO:0000259" key="10">
    <source>
        <dbReference type="PROSITE" id="PS50893"/>
    </source>
</evidence>
<evidence type="ECO:0000256" key="9">
    <source>
        <dbReference type="SAM" id="Phobius"/>
    </source>
</evidence>
<dbReference type="InterPro" id="IPR015854">
    <property type="entry name" value="ABC_transpr_LolD-like"/>
</dbReference>
<name>A0A1S2M4V4_9BACI</name>
<comment type="caution">
    <text evidence="12">The sequence shown here is derived from an EMBL/GenBank/DDBJ whole genome shotgun (WGS) entry which is preliminary data.</text>
</comment>
<protein>
    <recommendedName>
        <fullName evidence="10">ABC transporter domain-containing protein</fullName>
    </recommendedName>
</protein>
<gene>
    <name evidence="12" type="ORF">BKP45_10640</name>
    <name evidence="11" type="ORF">BKP45_16355</name>
</gene>
<feature type="domain" description="ABC transporter" evidence="10">
    <location>
        <begin position="3"/>
        <end position="249"/>
    </location>
</feature>
<dbReference type="PANTHER" id="PTHR24220">
    <property type="entry name" value="IMPORT ATP-BINDING PROTEIN"/>
    <property type="match status" value="1"/>
</dbReference>
<keyword evidence="2" id="KW-1003">Cell membrane</keyword>
<keyword evidence="3 9" id="KW-0812">Transmembrane</keyword>
<dbReference type="InterPro" id="IPR003439">
    <property type="entry name" value="ABC_transporter-like_ATP-bd"/>
</dbReference>
<dbReference type="GO" id="GO:0005886">
    <property type="term" value="C:plasma membrane"/>
    <property type="evidence" value="ECO:0007669"/>
    <property type="project" value="UniProtKB-SubCell"/>
</dbReference>
<dbReference type="OrthoDB" id="2079174at2"/>
<dbReference type="GO" id="GO:0016887">
    <property type="term" value="F:ATP hydrolysis activity"/>
    <property type="evidence" value="ECO:0007669"/>
    <property type="project" value="InterPro"/>
</dbReference>
<evidence type="ECO:0000256" key="4">
    <source>
        <dbReference type="ARBA" id="ARBA00022741"/>
    </source>
</evidence>
<dbReference type="EMBL" id="MLQS01000017">
    <property type="protein sequence ID" value="OIJ19530.1"/>
    <property type="molecule type" value="Genomic_DNA"/>
</dbReference>
<feature type="transmembrane region" description="Helical" evidence="9">
    <location>
        <begin position="259"/>
        <end position="278"/>
    </location>
</feature>
<comment type="similarity">
    <text evidence="8">Belongs to the ABC transporter superfamily. Macrolide exporter (TC 3.A.1.122) family.</text>
</comment>
<evidence type="ECO:0000256" key="7">
    <source>
        <dbReference type="ARBA" id="ARBA00023136"/>
    </source>
</evidence>
<dbReference type="InterPro" id="IPR025857">
    <property type="entry name" value="MacB_PCD"/>
</dbReference>
<sequence length="635" mass="73006">MRIKVHNLKEIKDKREVFSNVDFEIKENSLFCITGRSGVGKTTLFFSMMGLSKTTSGEIYYGNYSFHELSDKEKEAFRQKFFGFVPQQHLLIEEFSVYQNVTIPLRFSDMSKKEKQNKVKEVLIQVGLEGYETKKVSKLSIGEKQRVAIARAIIHSPKIIFADEPTASVDRHNREKILNIFKELVNKGTTVIIITHDRYVEEQCNIIYNLETREITQNDNNGFTSLIKEISRPNKKKNNYFSGLIYSFHHFQNSKARNILLIFTILISLVLTFFIQAVNRGLLNNYSEFINETSNRTLVIIDQQNRDIDDIKNITNETLHKAGNKIEKIEEIGVSQQFIKIEFNGKTHNPLNFYNNYLQEYPETVTSLPYNNPNNVILGTEKINRNGVIIPETLAKQLTEQGDLTNIIGESITLKIPTNVELKSITFEIQGILESDGNSTNYPIFISKQRYNSLSDELKRDKIYLVDMFEEVTQEDVFSLAVEANITANNPAISLSNFLNTVNAVKMLMVFLTSAFILVTLTFTSLLSYINVVQRKSEFAIFSIFGFSKFKNAQIFLFEYFLVFLVAGLTSVLLFNFLIDPINILFEQQSNLKEVLKMNSLDYLIGLSTFLLFFAIVLIIPLYKIVTNSVYKNLQ</sequence>
<keyword evidence="5" id="KW-0067">ATP-binding</keyword>
<dbReference type="SMART" id="SM00382">
    <property type="entry name" value="AAA"/>
    <property type="match status" value="1"/>
</dbReference>
<dbReference type="RefSeq" id="WP_071389669.1">
    <property type="nucleotide sequence ID" value="NZ_MLQS01000017.1"/>
</dbReference>
<feature type="transmembrane region" description="Helical" evidence="9">
    <location>
        <begin position="603"/>
        <end position="623"/>
    </location>
</feature>
<dbReference type="InterPro" id="IPR003593">
    <property type="entry name" value="AAA+_ATPase"/>
</dbReference>
<dbReference type="GO" id="GO:0005524">
    <property type="term" value="F:ATP binding"/>
    <property type="evidence" value="ECO:0007669"/>
    <property type="project" value="UniProtKB-KW"/>
</dbReference>
<feature type="transmembrane region" description="Helical" evidence="9">
    <location>
        <begin position="507"/>
        <end position="532"/>
    </location>
</feature>
<keyword evidence="4" id="KW-0547">Nucleotide-binding</keyword>
<dbReference type="InterPro" id="IPR027417">
    <property type="entry name" value="P-loop_NTPase"/>
</dbReference>